<organism evidence="1 2">
    <name type="scientific">Pusillibacter faecalis</name>
    <dbReference type="NCBI Taxonomy" id="2714358"/>
    <lineage>
        <taxon>Bacteria</taxon>
        <taxon>Bacillati</taxon>
        <taxon>Bacillota</taxon>
        <taxon>Clostridia</taxon>
        <taxon>Eubacteriales</taxon>
        <taxon>Oscillospiraceae</taxon>
        <taxon>Pusillibacter</taxon>
    </lineage>
</organism>
<sequence>MGTIRGDSRTAKGQCMALLLPSGQAALRSDERGSFLAELIRAENLYLGTRLSALQNYKRMGGRDSSFPLPLCRWKIHGQPYGGWKSGSN</sequence>
<dbReference type="EMBL" id="AP023421">
    <property type="protein sequence ID" value="BCK86045.1"/>
    <property type="molecule type" value="Genomic_DNA"/>
</dbReference>
<geneLocation type="plasmid" evidence="1 2">
    <name>pMM59_01</name>
</geneLocation>
<keyword evidence="1" id="KW-0614">Plasmid</keyword>
<evidence type="ECO:0000313" key="2">
    <source>
        <dbReference type="Proteomes" id="UP000679848"/>
    </source>
</evidence>
<protein>
    <submittedName>
        <fullName evidence="1">Uncharacterized protein</fullName>
    </submittedName>
</protein>
<dbReference type="KEGG" id="pfaa:MM59RIKEN_33640"/>
<reference evidence="1" key="1">
    <citation type="submission" date="2020-09" db="EMBL/GenBank/DDBJ databases">
        <title>New species isolated from human feces.</title>
        <authorList>
            <person name="Kitahara M."/>
            <person name="Shigeno Y."/>
            <person name="Shime M."/>
            <person name="Matsumoto Y."/>
            <person name="Nakamura S."/>
            <person name="Motooka D."/>
            <person name="Fukuoka S."/>
            <person name="Nishikawa H."/>
            <person name="Benno Y."/>
        </authorList>
    </citation>
    <scope>NUCLEOTIDE SEQUENCE</scope>
    <source>
        <strain evidence="1">MM59</strain>
        <plasmid evidence="1">pMM59_01</plasmid>
    </source>
</reference>
<keyword evidence="2" id="KW-1185">Reference proteome</keyword>
<accession>A0A830QSS1</accession>
<proteinExistence type="predicted"/>
<dbReference type="AlphaFoldDB" id="A0A830QSS1"/>
<dbReference type="Proteomes" id="UP000679848">
    <property type="component" value="Plasmid pMM59_01"/>
</dbReference>
<evidence type="ECO:0000313" key="1">
    <source>
        <dbReference type="EMBL" id="BCK86045.1"/>
    </source>
</evidence>
<name>A0A830QSS1_9FIRM</name>
<gene>
    <name evidence="1" type="ORF">MM59RIKEN_33640</name>
</gene>